<reference evidence="14" key="1">
    <citation type="submission" date="2023-07" db="EMBL/GenBank/DDBJ databases">
        <title>Conexibacter stalactiti sp. nov., isolated from stalactites in a lava cave and emended description of the genus Conexibacter.</title>
        <authorList>
            <person name="Lee S.D."/>
        </authorList>
    </citation>
    <scope>NUCLEOTIDE SEQUENCE [LARGE SCALE GENOMIC DNA]</scope>
    <source>
        <strain evidence="14">KCTC 39840</strain>
    </source>
</reference>
<dbReference type="SUPFAM" id="SSF50998">
    <property type="entry name" value="Quinoprotein alcohol dehydrogenase-like"/>
    <property type="match status" value="1"/>
</dbReference>
<dbReference type="Pfam" id="PF13442">
    <property type="entry name" value="Cytochrome_CBB3"/>
    <property type="match status" value="1"/>
</dbReference>
<keyword evidence="11" id="KW-1133">Transmembrane helix</keyword>
<dbReference type="RefSeq" id="WP_318601245.1">
    <property type="nucleotide sequence ID" value="NZ_JAWSTH010000166.1"/>
</dbReference>
<feature type="domain" description="Cytochrome c" evidence="12">
    <location>
        <begin position="693"/>
        <end position="769"/>
    </location>
</feature>
<keyword evidence="11" id="KW-0472">Membrane</keyword>
<dbReference type="InterPro" id="IPR008168">
    <property type="entry name" value="Cyt_C_IC"/>
</dbReference>
<keyword evidence="4 10" id="KW-0349">Heme</keyword>
<evidence type="ECO:0000256" key="6">
    <source>
        <dbReference type="ARBA" id="ARBA00022729"/>
    </source>
</evidence>
<evidence type="ECO:0000256" key="10">
    <source>
        <dbReference type="PROSITE-ProRule" id="PRU00433"/>
    </source>
</evidence>
<keyword evidence="9 10" id="KW-0408">Iron</keyword>
<gene>
    <name evidence="13" type="ORF">R7226_30285</name>
</gene>
<comment type="caution">
    <text evidence="13">The sequence shown here is derived from an EMBL/GenBank/DDBJ whole genome shotgun (WGS) entry which is preliminary data.</text>
</comment>
<dbReference type="InterPro" id="IPR036909">
    <property type="entry name" value="Cyt_c-like_dom_sf"/>
</dbReference>
<proteinExistence type="inferred from homology"/>
<evidence type="ECO:0000256" key="7">
    <source>
        <dbReference type="ARBA" id="ARBA00022982"/>
    </source>
</evidence>
<keyword evidence="7" id="KW-0249">Electron transport</keyword>
<evidence type="ECO:0000256" key="9">
    <source>
        <dbReference type="ARBA" id="ARBA00023004"/>
    </source>
</evidence>
<evidence type="ECO:0000313" key="13">
    <source>
        <dbReference type="EMBL" id="MDW5598689.1"/>
    </source>
</evidence>
<dbReference type="Gene3D" id="1.10.760.10">
    <property type="entry name" value="Cytochrome c-like domain"/>
    <property type="match status" value="1"/>
</dbReference>
<dbReference type="PRINTS" id="PR00605">
    <property type="entry name" value="CYTCHROMECIC"/>
</dbReference>
<comment type="similarity">
    <text evidence="2">Belongs to the bacterial PQQ dehydrogenase family.</text>
</comment>
<dbReference type="InterPro" id="IPR002372">
    <property type="entry name" value="PQQ_rpt_dom"/>
</dbReference>
<keyword evidence="14" id="KW-1185">Reference proteome</keyword>
<dbReference type="Proteomes" id="UP001284601">
    <property type="component" value="Unassembled WGS sequence"/>
</dbReference>
<evidence type="ECO:0000256" key="1">
    <source>
        <dbReference type="ARBA" id="ARBA00001931"/>
    </source>
</evidence>
<keyword evidence="6" id="KW-0732">Signal</keyword>
<dbReference type="InterPro" id="IPR011047">
    <property type="entry name" value="Quinoprotein_ADH-like_sf"/>
</dbReference>
<dbReference type="InterPro" id="IPR018391">
    <property type="entry name" value="PQQ_b-propeller_rpt"/>
</dbReference>
<dbReference type="PROSITE" id="PS51007">
    <property type="entry name" value="CYTC"/>
    <property type="match status" value="1"/>
</dbReference>
<accession>A0ABU4I003</accession>
<organism evidence="13 14">
    <name type="scientific">Conexibacter stalactiti</name>
    <dbReference type="NCBI Taxonomy" id="1940611"/>
    <lineage>
        <taxon>Bacteria</taxon>
        <taxon>Bacillati</taxon>
        <taxon>Actinomycetota</taxon>
        <taxon>Thermoleophilia</taxon>
        <taxon>Solirubrobacterales</taxon>
        <taxon>Conexibacteraceae</taxon>
        <taxon>Conexibacter</taxon>
    </lineage>
</organism>
<dbReference type="Pfam" id="PF01011">
    <property type="entry name" value="PQQ"/>
    <property type="match status" value="2"/>
</dbReference>
<dbReference type="SMART" id="SM00564">
    <property type="entry name" value="PQQ"/>
    <property type="match status" value="6"/>
</dbReference>
<comment type="cofactor">
    <cofactor evidence="1">
        <name>pyrroloquinoline quinone</name>
        <dbReference type="ChEBI" id="CHEBI:58442"/>
    </cofactor>
</comment>
<dbReference type="PANTHER" id="PTHR32303">
    <property type="entry name" value="QUINOPROTEIN ALCOHOL DEHYDROGENASE (CYTOCHROME C)"/>
    <property type="match status" value="1"/>
</dbReference>
<feature type="transmembrane region" description="Helical" evidence="11">
    <location>
        <begin position="9"/>
        <end position="33"/>
    </location>
</feature>
<dbReference type="EMBL" id="JAWSTH010000166">
    <property type="protein sequence ID" value="MDW5598689.1"/>
    <property type="molecule type" value="Genomic_DNA"/>
</dbReference>
<keyword evidence="11" id="KW-0812">Transmembrane</keyword>
<sequence length="770" mass="82918">MGNDGGSGAFWGIVVATAVAIGFGVSILAGYLIGHFTGHDKTTTVTVTAAERPADTSPETAAQNAGVADQINPAPAFSRGELTALPRENWLTNGGSTYNQRYSPLTQITDRNVAQLRGEWEARFDRSGTAAKFSGEATPIVYDGVIYTVTGNNDVFANSVEDGRRLWKYESGIPQNIDTICCGWTSRGVAVGDGQVYVAQLDGRMVALDQQTGQKNWEFQVGEWREGETLTNAPLYYDGRVYTGVSGGEYGIRGYLTALDARTGRLDWRWYTIPEPGERGSDSWPDNDSWRTGGAPIWQTPAVDPELNMLYLSTGNVAPDLNGKNRRGDNLYGASIVALNPETGELIWDFQAVRHDIWDYDMPSPVVLWDAEIDGREVKGLSEPAKTGWLYMLDRETGRPIHGITDRPVMQDKTIQETADTQPFPDTPPFVPHEITSDQVAIIQGILNAQMRGRRKVRVEVAREMYEPYTNIPKVIKPGPSGGTNWPPSSFNRTTNMVYICAADTFAGYLTEGPTRPVVGRQYLSSVFTLQGFGTYPGLLVAQDVTTGEIAWTRRFTGRNDACYSGTTSTAGNLVFVGRNSGELQAFNASTGELLWRFQTGAGANSTPAIFEHRGRQMIAFYAAGNSLAGTSHGDSLWLFSLDGSIGPVAPGAAGRAIEHAGEAGTVETERTTVEATGDEDRTTESDEGGEATAVVDGAQLFSDNCSTCHGADGAGGNGGPDLTTIPSAANLRAVERQVAEGGGGMPAFGDQLSPEEIRAVSTYVTRLVR</sequence>
<evidence type="ECO:0000256" key="2">
    <source>
        <dbReference type="ARBA" id="ARBA00008156"/>
    </source>
</evidence>
<protein>
    <submittedName>
        <fullName evidence="13">PQQ-binding-like beta-propeller repeat protein</fullName>
    </submittedName>
</protein>
<name>A0ABU4I003_9ACTN</name>
<keyword evidence="3" id="KW-0813">Transport</keyword>
<dbReference type="InterPro" id="IPR009056">
    <property type="entry name" value="Cyt_c-like_dom"/>
</dbReference>
<evidence type="ECO:0000256" key="11">
    <source>
        <dbReference type="SAM" id="Phobius"/>
    </source>
</evidence>
<evidence type="ECO:0000256" key="3">
    <source>
        <dbReference type="ARBA" id="ARBA00022448"/>
    </source>
</evidence>
<evidence type="ECO:0000256" key="5">
    <source>
        <dbReference type="ARBA" id="ARBA00022723"/>
    </source>
</evidence>
<keyword evidence="8" id="KW-0560">Oxidoreductase</keyword>
<dbReference type="SUPFAM" id="SSF46626">
    <property type="entry name" value="Cytochrome c"/>
    <property type="match status" value="1"/>
</dbReference>
<evidence type="ECO:0000256" key="8">
    <source>
        <dbReference type="ARBA" id="ARBA00023002"/>
    </source>
</evidence>
<evidence type="ECO:0000256" key="4">
    <source>
        <dbReference type="ARBA" id="ARBA00022617"/>
    </source>
</evidence>
<dbReference type="Gene3D" id="2.140.10.10">
    <property type="entry name" value="Quinoprotein alcohol dehydrogenase-like superfamily"/>
    <property type="match status" value="1"/>
</dbReference>
<keyword evidence="5 10" id="KW-0479">Metal-binding</keyword>
<evidence type="ECO:0000313" key="14">
    <source>
        <dbReference type="Proteomes" id="UP001284601"/>
    </source>
</evidence>
<evidence type="ECO:0000259" key="12">
    <source>
        <dbReference type="PROSITE" id="PS51007"/>
    </source>
</evidence>